<dbReference type="EMBL" id="OV170231">
    <property type="protein sequence ID" value="CAH0716399.1"/>
    <property type="molecule type" value="Genomic_DNA"/>
</dbReference>
<sequence length="93" mass="10225">MREAPARAPSSPAGRQSIAERLLGGTYAAVTSTLDTIVTTRADNKLNRHCHTVLLHFTLAYEFRSYEVGVGKMCWIYVSSTIVIEQVQPASGR</sequence>
<feature type="non-terminal residue" evidence="1">
    <location>
        <position position="93"/>
    </location>
</feature>
<name>A0A8J9Y3W3_9NEOP</name>
<evidence type="ECO:0000313" key="2">
    <source>
        <dbReference type="Proteomes" id="UP000838878"/>
    </source>
</evidence>
<protein>
    <submittedName>
        <fullName evidence="1">Uncharacterized protein</fullName>
    </submittedName>
</protein>
<dbReference type="AlphaFoldDB" id="A0A8J9Y3W3"/>
<evidence type="ECO:0000313" key="1">
    <source>
        <dbReference type="EMBL" id="CAH0716399.1"/>
    </source>
</evidence>
<dbReference type="OrthoDB" id="10549379at2759"/>
<accession>A0A8J9Y3W3</accession>
<dbReference type="Proteomes" id="UP000838878">
    <property type="component" value="Chromosome 11"/>
</dbReference>
<reference evidence="1" key="1">
    <citation type="submission" date="2021-12" db="EMBL/GenBank/DDBJ databases">
        <authorList>
            <person name="Martin H S."/>
        </authorList>
    </citation>
    <scope>NUCLEOTIDE SEQUENCE</scope>
</reference>
<organism evidence="1 2">
    <name type="scientific">Brenthis ino</name>
    <name type="common">lesser marbled fritillary</name>
    <dbReference type="NCBI Taxonomy" id="405034"/>
    <lineage>
        <taxon>Eukaryota</taxon>
        <taxon>Metazoa</taxon>
        <taxon>Ecdysozoa</taxon>
        <taxon>Arthropoda</taxon>
        <taxon>Hexapoda</taxon>
        <taxon>Insecta</taxon>
        <taxon>Pterygota</taxon>
        <taxon>Neoptera</taxon>
        <taxon>Endopterygota</taxon>
        <taxon>Lepidoptera</taxon>
        <taxon>Glossata</taxon>
        <taxon>Ditrysia</taxon>
        <taxon>Papilionoidea</taxon>
        <taxon>Nymphalidae</taxon>
        <taxon>Heliconiinae</taxon>
        <taxon>Argynnini</taxon>
        <taxon>Brenthis</taxon>
    </lineage>
</organism>
<proteinExistence type="predicted"/>
<keyword evidence="2" id="KW-1185">Reference proteome</keyword>
<gene>
    <name evidence="1" type="ORF">BINO364_LOCUS3176</name>
</gene>